<sequence length="549" mass="60870">MFLPLGNHDGSGDGAAVELPTEIEELSLGSTGVLEDRLSALPDDSDGAAVELPTVIGELSLGSTGVLEDRLSALPDDILRLILLRLSSTTTAARTSVLSRRWRGLWAQLPEIHFPFPSDPAAIGPALTATAACPDLRLLHVACREDAGAEAWLHTAASRLVAGGELYFYNRTPEQERANVGALSWKCLTLHLPCFETAARVWLRLGFVDLELPLAGVFSRLTELRLELVTLDSESESELGDMVSSPRCPVLRELCISLVRGLDSLCIISDTLERLELNMLNGLKELTINAPMLIALNVVACFIRSRRKPVAAIYASSLELLWWCDAFDPSFVVFSKMPNLQQLITFPIPVFGRINFGLLQDSVRLLHHFPMVYQLDLILDYERDLSKYQYLMGNITRLPNINTLSVWLETKGHAIAASVFHLLSICPGVRKLKVTLRDDLEVDAPCTSICACCEQQNWCTPYNLDILEEVEIHNFRESNHDFAFLGMLLDMSMEIKKMTLRLHHLASPSELLLSLGNLGSCFEIKYDTSEVSYEPPSSLFPGTSDDQCD</sequence>
<dbReference type="SUPFAM" id="SSF81383">
    <property type="entry name" value="F-box domain"/>
    <property type="match status" value="1"/>
</dbReference>
<accession>A0AAD8TIP7</accession>
<dbReference type="EMBL" id="JAUUTY010000002">
    <property type="protein sequence ID" value="KAK1682361.1"/>
    <property type="molecule type" value="Genomic_DNA"/>
</dbReference>
<reference evidence="2" key="1">
    <citation type="submission" date="2023-07" db="EMBL/GenBank/DDBJ databases">
        <title>A chromosome-level genome assembly of Lolium multiflorum.</title>
        <authorList>
            <person name="Chen Y."/>
            <person name="Copetti D."/>
            <person name="Kolliker R."/>
            <person name="Studer B."/>
        </authorList>
    </citation>
    <scope>NUCLEOTIDE SEQUENCE</scope>
    <source>
        <strain evidence="2">02402/16</strain>
        <tissue evidence="2">Leaf</tissue>
    </source>
</reference>
<dbReference type="InterPro" id="IPR036047">
    <property type="entry name" value="F-box-like_dom_sf"/>
</dbReference>
<protein>
    <recommendedName>
        <fullName evidence="1">F-box domain-containing protein</fullName>
    </recommendedName>
</protein>
<name>A0AAD8TIP7_LOLMU</name>
<dbReference type="Pfam" id="PF00646">
    <property type="entry name" value="F-box"/>
    <property type="match status" value="1"/>
</dbReference>
<evidence type="ECO:0000313" key="3">
    <source>
        <dbReference type="Proteomes" id="UP001231189"/>
    </source>
</evidence>
<feature type="domain" description="F-box" evidence="1">
    <location>
        <begin position="71"/>
        <end position="109"/>
    </location>
</feature>
<gene>
    <name evidence="2" type="ORF">QYE76_043209</name>
</gene>
<dbReference type="PANTHER" id="PTHR34709:SF11">
    <property type="entry name" value="OS07G0113600 PROTEIN"/>
    <property type="match status" value="1"/>
</dbReference>
<keyword evidence="3" id="KW-1185">Reference proteome</keyword>
<organism evidence="2 3">
    <name type="scientific">Lolium multiflorum</name>
    <name type="common">Italian ryegrass</name>
    <name type="synonym">Lolium perenne subsp. multiflorum</name>
    <dbReference type="NCBI Taxonomy" id="4521"/>
    <lineage>
        <taxon>Eukaryota</taxon>
        <taxon>Viridiplantae</taxon>
        <taxon>Streptophyta</taxon>
        <taxon>Embryophyta</taxon>
        <taxon>Tracheophyta</taxon>
        <taxon>Spermatophyta</taxon>
        <taxon>Magnoliopsida</taxon>
        <taxon>Liliopsida</taxon>
        <taxon>Poales</taxon>
        <taxon>Poaceae</taxon>
        <taxon>BOP clade</taxon>
        <taxon>Pooideae</taxon>
        <taxon>Poodae</taxon>
        <taxon>Poeae</taxon>
        <taxon>Poeae Chloroplast Group 2 (Poeae type)</taxon>
        <taxon>Loliodinae</taxon>
        <taxon>Loliinae</taxon>
        <taxon>Lolium</taxon>
    </lineage>
</organism>
<evidence type="ECO:0000259" key="1">
    <source>
        <dbReference type="Pfam" id="PF00646"/>
    </source>
</evidence>
<proteinExistence type="predicted"/>
<dbReference type="InterPro" id="IPR001810">
    <property type="entry name" value="F-box_dom"/>
</dbReference>
<dbReference type="Proteomes" id="UP001231189">
    <property type="component" value="Unassembled WGS sequence"/>
</dbReference>
<comment type="caution">
    <text evidence="2">The sequence shown here is derived from an EMBL/GenBank/DDBJ whole genome shotgun (WGS) entry which is preliminary data.</text>
</comment>
<dbReference type="InterPro" id="IPR055312">
    <property type="entry name" value="FBL15-like"/>
</dbReference>
<dbReference type="PANTHER" id="PTHR34709">
    <property type="entry name" value="OS10G0396666 PROTEIN"/>
    <property type="match status" value="1"/>
</dbReference>
<dbReference type="AlphaFoldDB" id="A0AAD8TIP7"/>
<evidence type="ECO:0000313" key="2">
    <source>
        <dbReference type="EMBL" id="KAK1682361.1"/>
    </source>
</evidence>